<sequence>IHEPKSPSLGMISTATRTTATVSPLTPSPLNSSIVTNGSPASQSAHSGFAAALRKLAKQAEEPRGSSISSESSPVSSPATNHSSPVSTPKRGPMGPVIVPPGGHSIPSTPPVVTIAPTKTVNGLWRSESRPSGPRGVSRDRLSSEASSTQEKGNPTVPAHLIGNPFAFGLTPVSVMQDSRFQPLNLPRQMPHAVPPASVPEEYLRGFRPYATAEELRMPSLPLGLDPATAAAAAAYYHPGYLPHPSFSHYRMDDPFCLSALRSPFYPLPAGGALPPLHPSAVHMHLPGVRYPGDLSHPSLSSLQSERLSERLQMEDELRLREREREREKEREREAEREKEREREREREREKELEREREREREREKEREREREMERQKERSAREKESHYLAELHGLRVPPDDRAKPADRITTNRPDKTKEPILTTAKPIQPGLHHSLNSTHHPVPSLVSAHGMYLGPGGVGPASLTAATMLQRTNEEERWLARQRKLRQEKEDRQYQVSEFRQQVLEQHLDLGRQGEISLVPKRYKSILINLNRERDRDAHPLLGAPPPLISPKHQHKDHAPPPPTTLWNPASLIETSTDSRRTLHEPQSLGHYDVSRLSLPPSKHERHYNSEKLEEGSRKRDSLDKYPPIQPSGFSESNTFLVELEKSTHSFLNHQRAPLSMSGPYGELNAGLKSSGCFKSLQGHSRLAPDAMLVYDEFLQQNRQAVSKLDLEEKRCREAREKGYYYELDDSYDESDEEEVRAHLRRVAEQPPLKLDDSTEKVEFLQMFDLTTLARREEMMEVKRRKRRRMLRERSLSPPAVQTKRPTPAPLITRFTPEDMNNSPELEEKKCFLTIFSLNHVTQQQRRDNERVEKLLKAIKQKSVTLDSIRHNPHPLCRSPAALCSGQFTLICVCVPSPSVSVPQPQAEPLSHLDQHRSLSDPLRLKDSSLPAALPDKCRVNDSIPGKSSSLLNSVRQPPFTKESSVNVNGKTKPWESFIAEEFAQQFHESVLQSTQKALQKSKGGALVMSEQNNAVDSSVHYNIPELQSTPGRSKPHPHPPSLQPNGQHCPPQPYRQELSTEESEEEVEDEEDDTEEDEPTPSRWQGIEAIFEAYQDYAEEQSIERQVLHSQCRRLEVHHYNLSLTAEQLSHSMGELMAQKQKLVAERENLQAELEHFKKCLMLPQNPWSRSHFKGYPPR</sequence>
<dbReference type="Pfam" id="PF12540">
    <property type="entry name" value="DUF3736"/>
    <property type="match status" value="1"/>
</dbReference>
<feature type="region of interest" description="Disordered" evidence="2">
    <location>
        <begin position="538"/>
        <end position="571"/>
    </location>
</feature>
<dbReference type="Proteomes" id="UP000472262">
    <property type="component" value="Unassembled WGS sequence"/>
</dbReference>
<name>A0A672PMG0_SINGR</name>
<accession>A0A672PMG0</accession>
<proteinExistence type="predicted"/>
<feature type="region of interest" description="Disordered" evidence="2">
    <location>
        <begin position="321"/>
        <end position="415"/>
    </location>
</feature>
<evidence type="ECO:0000256" key="1">
    <source>
        <dbReference type="SAM" id="Coils"/>
    </source>
</evidence>
<feature type="coiled-coil region" evidence="1">
    <location>
        <begin position="1135"/>
        <end position="1162"/>
    </location>
</feature>
<evidence type="ECO:0000313" key="5">
    <source>
        <dbReference type="Proteomes" id="UP000472262"/>
    </source>
</evidence>
<organism evidence="4 5">
    <name type="scientific">Sinocyclocheilus grahami</name>
    <name type="common">Dianchi golden-line fish</name>
    <name type="synonym">Barbus grahami</name>
    <dbReference type="NCBI Taxonomy" id="75366"/>
    <lineage>
        <taxon>Eukaryota</taxon>
        <taxon>Metazoa</taxon>
        <taxon>Chordata</taxon>
        <taxon>Craniata</taxon>
        <taxon>Vertebrata</taxon>
        <taxon>Euteleostomi</taxon>
        <taxon>Actinopterygii</taxon>
        <taxon>Neopterygii</taxon>
        <taxon>Teleostei</taxon>
        <taxon>Ostariophysi</taxon>
        <taxon>Cypriniformes</taxon>
        <taxon>Cyprinidae</taxon>
        <taxon>Cyprininae</taxon>
        <taxon>Sinocyclocheilus</taxon>
    </lineage>
</organism>
<feature type="region of interest" description="Disordered" evidence="2">
    <location>
        <begin position="785"/>
        <end position="821"/>
    </location>
</feature>
<dbReference type="InterPro" id="IPR042337">
    <property type="entry name" value="GSE1"/>
</dbReference>
<feature type="compositionally biased region" description="Low complexity" evidence="2">
    <location>
        <begin position="65"/>
        <end position="78"/>
    </location>
</feature>
<protein>
    <submittedName>
        <fullName evidence="4">Genetic suppressor element 1-like</fullName>
    </submittedName>
</protein>
<keyword evidence="1" id="KW-0175">Coiled coil</keyword>
<feature type="domain" description="Genetic suppressor element-like" evidence="3">
    <location>
        <begin position="702"/>
        <end position="840"/>
    </location>
</feature>
<evidence type="ECO:0000256" key="2">
    <source>
        <dbReference type="SAM" id="MobiDB-lite"/>
    </source>
</evidence>
<feature type="compositionally biased region" description="Polar residues" evidence="2">
    <location>
        <begin position="11"/>
        <end position="46"/>
    </location>
</feature>
<dbReference type="PANTHER" id="PTHR17608:SF4">
    <property type="entry name" value="GENETIC SUPPRESSOR ELEMENT 1"/>
    <property type="match status" value="1"/>
</dbReference>
<feature type="compositionally biased region" description="Basic and acidic residues" evidence="2">
    <location>
        <begin position="321"/>
        <end position="407"/>
    </location>
</feature>
<gene>
    <name evidence="4" type="primary">LOC107565336</name>
</gene>
<dbReference type="InterPro" id="IPR022207">
    <property type="entry name" value="GSE-like"/>
</dbReference>
<feature type="compositionally biased region" description="Polar residues" evidence="2">
    <location>
        <begin position="144"/>
        <end position="153"/>
    </location>
</feature>
<feature type="region of interest" description="Disordered" evidence="2">
    <location>
        <begin position="1"/>
        <end position="159"/>
    </location>
</feature>
<evidence type="ECO:0000259" key="3">
    <source>
        <dbReference type="Pfam" id="PF12540"/>
    </source>
</evidence>
<feature type="region of interest" description="Disordered" evidence="2">
    <location>
        <begin position="1026"/>
        <end position="1085"/>
    </location>
</feature>
<dbReference type="AlphaFoldDB" id="A0A672PMG0"/>
<feature type="compositionally biased region" description="Basic and acidic residues" evidence="2">
    <location>
        <begin position="608"/>
        <end position="625"/>
    </location>
</feature>
<reference evidence="4" key="2">
    <citation type="submission" date="2025-09" db="UniProtKB">
        <authorList>
            <consortium name="Ensembl"/>
        </authorList>
    </citation>
    <scope>IDENTIFICATION</scope>
</reference>
<feature type="region of interest" description="Disordered" evidence="2">
    <location>
        <begin position="585"/>
        <end position="635"/>
    </location>
</feature>
<dbReference type="PANTHER" id="PTHR17608">
    <property type="entry name" value="GENETIC SUPPRESSOR ELEMENT 1"/>
    <property type="match status" value="1"/>
</dbReference>
<feature type="compositionally biased region" description="Acidic residues" evidence="2">
    <location>
        <begin position="1061"/>
        <end position="1081"/>
    </location>
</feature>
<feature type="region of interest" description="Disordered" evidence="2">
    <location>
        <begin position="946"/>
        <end position="969"/>
    </location>
</feature>
<dbReference type="Ensembl" id="ENSSGRT00000066530.1">
    <property type="protein sequence ID" value="ENSSGRP00000062386.1"/>
    <property type="gene ID" value="ENSSGRG00000032139.1"/>
</dbReference>
<evidence type="ECO:0000313" key="4">
    <source>
        <dbReference type="Ensembl" id="ENSSGRP00000062386.1"/>
    </source>
</evidence>
<feature type="compositionally biased region" description="Polar residues" evidence="2">
    <location>
        <begin position="947"/>
        <end position="969"/>
    </location>
</feature>
<feature type="compositionally biased region" description="Low complexity" evidence="2">
    <location>
        <begin position="92"/>
        <end position="103"/>
    </location>
</feature>
<keyword evidence="5" id="KW-1185">Reference proteome</keyword>
<reference evidence="4" key="1">
    <citation type="submission" date="2025-08" db="UniProtKB">
        <authorList>
            <consortium name="Ensembl"/>
        </authorList>
    </citation>
    <scope>IDENTIFICATION</scope>
</reference>